<name>A0A0J0XJX0_9TREE</name>
<dbReference type="AlphaFoldDB" id="A0A0J0XJX0"/>
<evidence type="ECO:0000313" key="3">
    <source>
        <dbReference type="Proteomes" id="UP000053611"/>
    </source>
</evidence>
<feature type="region of interest" description="Disordered" evidence="1">
    <location>
        <begin position="64"/>
        <end position="95"/>
    </location>
</feature>
<feature type="region of interest" description="Disordered" evidence="1">
    <location>
        <begin position="108"/>
        <end position="131"/>
    </location>
</feature>
<proteinExistence type="predicted"/>
<dbReference type="GeneID" id="28980011"/>
<dbReference type="Proteomes" id="UP000053611">
    <property type="component" value="Unassembled WGS sequence"/>
</dbReference>
<sequence>MTQATAIIRQIGAEAKPRLRAVRNWLTCVLTEPRDPRPAVALGPGIAHLNLSPGIPIPDLTDQLDTPESATPPCLDPHPNTPLQTRYQSPEPSWKPWVEPFRPSVPVDRASSGRTACNPVKSNENILAPTPRQPPVVMEAWRTSLPFEHWRPTPSPFDYTTAYQHSWPLPSESTANQRMSGLGITHPSLWPSSRHNPTSSIAALKRLTLDLAPHAGASLTHSATQVQSQDACRNPSPRRNDRVRSPLSMYMAY</sequence>
<dbReference type="EMBL" id="KQ087219">
    <property type="protein sequence ID" value="KLT41371.1"/>
    <property type="molecule type" value="Genomic_DNA"/>
</dbReference>
<feature type="compositionally biased region" description="Polar residues" evidence="1">
    <location>
        <begin position="81"/>
        <end position="91"/>
    </location>
</feature>
<reference evidence="2 3" key="1">
    <citation type="submission" date="2015-03" db="EMBL/GenBank/DDBJ databases">
        <title>Genomics and transcriptomics of the oil-accumulating basidiomycete yeast T. oleaginosus allow insights into substrate utilization and the diverse evolutionary trajectories of mating systems in fungi.</title>
        <authorList>
            <consortium name="DOE Joint Genome Institute"/>
            <person name="Kourist R."/>
            <person name="Kracht O."/>
            <person name="Bracharz F."/>
            <person name="Lipzen A."/>
            <person name="Nolan M."/>
            <person name="Ohm R."/>
            <person name="Grigoriev I."/>
            <person name="Sun S."/>
            <person name="Heitman J."/>
            <person name="Bruck T."/>
            <person name="Nowrousian M."/>
        </authorList>
    </citation>
    <scope>NUCLEOTIDE SEQUENCE [LARGE SCALE GENOMIC DNA]</scope>
    <source>
        <strain evidence="2 3">IBC0246</strain>
    </source>
</reference>
<evidence type="ECO:0000256" key="1">
    <source>
        <dbReference type="SAM" id="MobiDB-lite"/>
    </source>
</evidence>
<organism evidence="2 3">
    <name type="scientific">Cutaneotrichosporon oleaginosum</name>
    <dbReference type="NCBI Taxonomy" id="879819"/>
    <lineage>
        <taxon>Eukaryota</taxon>
        <taxon>Fungi</taxon>
        <taxon>Dikarya</taxon>
        <taxon>Basidiomycota</taxon>
        <taxon>Agaricomycotina</taxon>
        <taxon>Tremellomycetes</taxon>
        <taxon>Trichosporonales</taxon>
        <taxon>Trichosporonaceae</taxon>
        <taxon>Cutaneotrichosporon</taxon>
    </lineage>
</organism>
<feature type="compositionally biased region" description="Polar residues" evidence="1">
    <location>
        <begin position="219"/>
        <end position="231"/>
    </location>
</feature>
<keyword evidence="3" id="KW-1185">Reference proteome</keyword>
<evidence type="ECO:0000313" key="2">
    <source>
        <dbReference type="EMBL" id="KLT41371.1"/>
    </source>
</evidence>
<gene>
    <name evidence="2" type="ORF">CC85DRAFT_123846</name>
</gene>
<accession>A0A0J0XJX0</accession>
<protein>
    <submittedName>
        <fullName evidence="2">Uncharacterized protein</fullName>
    </submittedName>
</protein>
<feature type="compositionally biased region" description="Polar residues" evidence="1">
    <location>
        <begin position="112"/>
        <end position="125"/>
    </location>
</feature>
<feature type="region of interest" description="Disordered" evidence="1">
    <location>
        <begin position="219"/>
        <end position="253"/>
    </location>
</feature>
<dbReference type="RefSeq" id="XP_018277862.1">
    <property type="nucleotide sequence ID" value="XM_018419408.1"/>
</dbReference>